<dbReference type="AlphaFoldDB" id="A0A8S1J249"/>
<keyword evidence="2" id="KW-1185">Reference proteome</keyword>
<accession>A0A8S1J249</accession>
<dbReference type="Pfam" id="PF02622">
    <property type="entry name" value="DUF179"/>
    <property type="match status" value="1"/>
</dbReference>
<evidence type="ECO:0000313" key="2">
    <source>
        <dbReference type="Proteomes" id="UP000708148"/>
    </source>
</evidence>
<dbReference type="PANTHER" id="PTHR31984:SF17">
    <property type="entry name" value="TRANSCRIPTIONAL REGULATOR"/>
    <property type="match status" value="1"/>
</dbReference>
<dbReference type="EMBL" id="CAJHUC010001444">
    <property type="protein sequence ID" value="CAD7701139.1"/>
    <property type="molecule type" value="Genomic_DNA"/>
</dbReference>
<name>A0A8S1J249_9CHLO</name>
<dbReference type="PANTHER" id="PTHR31984">
    <property type="entry name" value="TRANSPORTER, PUTATIVE (DUF179)-RELATED"/>
    <property type="match status" value="1"/>
</dbReference>
<evidence type="ECO:0000313" key="1">
    <source>
        <dbReference type="EMBL" id="CAD7701139.1"/>
    </source>
</evidence>
<reference evidence="1" key="1">
    <citation type="submission" date="2020-12" db="EMBL/GenBank/DDBJ databases">
        <authorList>
            <person name="Iha C."/>
        </authorList>
    </citation>
    <scope>NUCLEOTIDE SEQUENCE</scope>
</reference>
<dbReference type="Gene3D" id="3.40.1740.10">
    <property type="entry name" value="VC0467-like"/>
    <property type="match status" value="1"/>
</dbReference>
<sequence length="202" mass="21962">MANCAVCFAALMFSQSQTYFSQAVIFIFTHSESGSAGLILNRPTEFTLGKVAGAEEMCPEFAESQLRLGGDVGKSTLNILHSYGELEGAIEIVNGIYLGGFEAARRAVREGNAQGKDFTWFMHHAGWGPGQLENECSSGVWFTAAAGRDLILQPRDGNDAPADMWHEVLQLMGGEYSELSKVVQQPYRADIMGNEGREGEDV</sequence>
<organism evidence="1 2">
    <name type="scientific">Ostreobium quekettii</name>
    <dbReference type="NCBI Taxonomy" id="121088"/>
    <lineage>
        <taxon>Eukaryota</taxon>
        <taxon>Viridiplantae</taxon>
        <taxon>Chlorophyta</taxon>
        <taxon>core chlorophytes</taxon>
        <taxon>Ulvophyceae</taxon>
        <taxon>TCBD clade</taxon>
        <taxon>Bryopsidales</taxon>
        <taxon>Ostreobineae</taxon>
        <taxon>Ostreobiaceae</taxon>
        <taxon>Ostreobium</taxon>
    </lineage>
</organism>
<dbReference type="InterPro" id="IPR003774">
    <property type="entry name" value="AlgH-like"/>
</dbReference>
<proteinExistence type="predicted"/>
<dbReference type="OrthoDB" id="272750at2759"/>
<gene>
    <name evidence="1" type="ORF">OSTQU699_LOCUS6498</name>
</gene>
<dbReference type="SUPFAM" id="SSF143456">
    <property type="entry name" value="VC0467-like"/>
    <property type="match status" value="1"/>
</dbReference>
<protein>
    <submittedName>
        <fullName evidence="1">Uncharacterized protein</fullName>
    </submittedName>
</protein>
<dbReference type="Proteomes" id="UP000708148">
    <property type="component" value="Unassembled WGS sequence"/>
</dbReference>
<comment type="caution">
    <text evidence="1">The sequence shown here is derived from an EMBL/GenBank/DDBJ whole genome shotgun (WGS) entry which is preliminary data.</text>
</comment>